<dbReference type="Pfam" id="PF00083">
    <property type="entry name" value="Sugar_tr"/>
    <property type="match status" value="1"/>
</dbReference>
<accession>A0A8H7LEV8</accession>
<comment type="similarity">
    <text evidence="2">Belongs to the major facilitator superfamily. Sugar transporter (TC 2.A.1.1) family.</text>
</comment>
<feature type="transmembrane region" description="Helical" evidence="7">
    <location>
        <begin position="137"/>
        <end position="158"/>
    </location>
</feature>
<sequence>MRAFHHKALIIIPAFYGLLLGLDRATLIAFLANERLGEVFAQTSVLGVAMLVGACPLGAAASLLFAGQLCDKFGFLHITRLAGILWVSGCLGTFFSPENVYIVLCKLVKGFGVGIASVAVPLYVFEVLVSPHRALAIGWATAFSIMGQAAIYGLGVLLRFTLGNPADAFHYTWLAEIAWGVLVVITSVFLPESPKFLARRGEWVRATTSLERLLRQQDMSLTSVSPVASRFSDLFSKQIRAKFLFAVAVQLFARASCVLGVTHVIHYTLAFCRLEDSLVELIHGTIFALQFLFTALLIFIMKLARRKDMLAYGFFLLTVSFCCLGATSYVYATRATHFFAYAPIVQVSLVPASSVLALTAFAFSVASLLITSLALLFTLEILPCDSRSRGVSVAMSTAWTVETLAASLSVELAQIDPFVVFFFLAVISVLGMLVTVFVYEGQDPAEGLPFPMDIVENGEQGEKVRRRIWTRGLKMSSALGSIRKKTFQPQNFVPIHKRSSDANTDLPHFVVTDPAQLTTKSGYTELQMQTAETNLPQKPAPARTMEDTERLFTATEGNRLAAYKTLDSKVTISGLWSEVSDYDGVVED</sequence>
<keyword evidence="3" id="KW-0813">Transport</keyword>
<feature type="transmembrane region" description="Helical" evidence="7">
    <location>
        <begin position="418"/>
        <end position="439"/>
    </location>
</feature>
<dbReference type="AlphaFoldDB" id="A0A8H7LEV8"/>
<feature type="transmembrane region" description="Helical" evidence="7">
    <location>
        <begin position="243"/>
        <end position="269"/>
    </location>
</feature>
<keyword evidence="10" id="KW-1185">Reference proteome</keyword>
<evidence type="ECO:0000256" key="6">
    <source>
        <dbReference type="ARBA" id="ARBA00023136"/>
    </source>
</evidence>
<name>A0A8H7LEV8_9ASCO</name>
<dbReference type="Proteomes" id="UP000649328">
    <property type="component" value="Unassembled WGS sequence"/>
</dbReference>
<reference evidence="9" key="1">
    <citation type="submission" date="2020-10" db="EMBL/GenBank/DDBJ databases">
        <title>The Whole-Genome Sequence of Metschnikowia persimmonesis, a Novel Endophytic Yeast Species Isolated from Medicinal Plant Diospyros kaki Thumb.</title>
        <authorList>
            <person name="Rahmat E."/>
            <person name="Kang Y."/>
        </authorList>
    </citation>
    <scope>NUCLEOTIDE SEQUENCE</scope>
    <source>
        <strain evidence="9">KIOM G15050</strain>
    </source>
</reference>
<organism evidence="9 10">
    <name type="scientific">Metschnikowia pulcherrima</name>
    <dbReference type="NCBI Taxonomy" id="27326"/>
    <lineage>
        <taxon>Eukaryota</taxon>
        <taxon>Fungi</taxon>
        <taxon>Dikarya</taxon>
        <taxon>Ascomycota</taxon>
        <taxon>Saccharomycotina</taxon>
        <taxon>Pichiomycetes</taxon>
        <taxon>Metschnikowiaceae</taxon>
        <taxon>Metschnikowia</taxon>
    </lineage>
</organism>
<evidence type="ECO:0000256" key="7">
    <source>
        <dbReference type="SAM" id="Phobius"/>
    </source>
</evidence>
<dbReference type="PANTHER" id="PTHR48022:SF7">
    <property type="entry name" value="MAJOR FACILITATOR SUPERFAMILY (MFS) PROFILE DOMAIN-CONTAINING PROTEIN-RELATED"/>
    <property type="match status" value="1"/>
</dbReference>
<feature type="transmembrane region" description="Helical" evidence="7">
    <location>
        <begin position="281"/>
        <end position="300"/>
    </location>
</feature>
<feature type="domain" description="Major facilitator superfamily (MFS) profile" evidence="8">
    <location>
        <begin position="9"/>
        <end position="443"/>
    </location>
</feature>
<feature type="transmembrane region" description="Helical" evidence="7">
    <location>
        <begin position="352"/>
        <end position="379"/>
    </location>
</feature>
<dbReference type="GO" id="GO:0016020">
    <property type="term" value="C:membrane"/>
    <property type="evidence" value="ECO:0007669"/>
    <property type="project" value="UniProtKB-SubCell"/>
</dbReference>
<evidence type="ECO:0000256" key="4">
    <source>
        <dbReference type="ARBA" id="ARBA00022692"/>
    </source>
</evidence>
<proteinExistence type="inferred from homology"/>
<feature type="transmembrane region" description="Helical" evidence="7">
    <location>
        <begin position="170"/>
        <end position="190"/>
    </location>
</feature>
<evidence type="ECO:0000256" key="1">
    <source>
        <dbReference type="ARBA" id="ARBA00004141"/>
    </source>
</evidence>
<evidence type="ECO:0000259" key="8">
    <source>
        <dbReference type="PROSITE" id="PS50850"/>
    </source>
</evidence>
<feature type="transmembrane region" description="Helical" evidence="7">
    <location>
        <begin position="312"/>
        <end position="332"/>
    </location>
</feature>
<feature type="transmembrane region" description="Helical" evidence="7">
    <location>
        <begin position="78"/>
        <end position="95"/>
    </location>
</feature>
<evidence type="ECO:0000313" key="10">
    <source>
        <dbReference type="Proteomes" id="UP000649328"/>
    </source>
</evidence>
<dbReference type="PROSITE" id="PS00217">
    <property type="entry name" value="SUGAR_TRANSPORT_2"/>
    <property type="match status" value="1"/>
</dbReference>
<comment type="caution">
    <text evidence="9">The sequence shown here is derived from an EMBL/GenBank/DDBJ whole genome shotgun (WGS) entry which is preliminary data.</text>
</comment>
<feature type="transmembrane region" description="Helical" evidence="7">
    <location>
        <begin position="9"/>
        <end position="32"/>
    </location>
</feature>
<dbReference type="InterPro" id="IPR005829">
    <property type="entry name" value="Sugar_transporter_CS"/>
</dbReference>
<feature type="transmembrane region" description="Helical" evidence="7">
    <location>
        <begin position="44"/>
        <end position="66"/>
    </location>
</feature>
<dbReference type="InterPro" id="IPR003663">
    <property type="entry name" value="Sugar/inositol_transpt"/>
</dbReference>
<keyword evidence="5 7" id="KW-1133">Transmembrane helix</keyword>
<protein>
    <recommendedName>
        <fullName evidence="8">Major facilitator superfamily (MFS) profile domain-containing protein</fullName>
    </recommendedName>
</protein>
<dbReference type="SUPFAM" id="SSF103473">
    <property type="entry name" value="MFS general substrate transporter"/>
    <property type="match status" value="1"/>
</dbReference>
<evidence type="ECO:0000256" key="3">
    <source>
        <dbReference type="ARBA" id="ARBA00022448"/>
    </source>
</evidence>
<dbReference type="PRINTS" id="PR00171">
    <property type="entry name" value="SUGRTRNSPORT"/>
</dbReference>
<dbReference type="InterPro" id="IPR036259">
    <property type="entry name" value="MFS_trans_sf"/>
</dbReference>
<dbReference type="GO" id="GO:0005351">
    <property type="term" value="F:carbohydrate:proton symporter activity"/>
    <property type="evidence" value="ECO:0007669"/>
    <property type="project" value="TreeGrafter"/>
</dbReference>
<evidence type="ECO:0000256" key="2">
    <source>
        <dbReference type="ARBA" id="ARBA00010992"/>
    </source>
</evidence>
<dbReference type="EMBL" id="JACBPP010000001">
    <property type="protein sequence ID" value="KAF8005233.1"/>
    <property type="molecule type" value="Genomic_DNA"/>
</dbReference>
<dbReference type="OrthoDB" id="4142200at2759"/>
<dbReference type="Gene3D" id="1.20.1250.20">
    <property type="entry name" value="MFS general substrate transporter like domains"/>
    <property type="match status" value="1"/>
</dbReference>
<keyword evidence="6 7" id="KW-0472">Membrane</keyword>
<dbReference type="InterPro" id="IPR020846">
    <property type="entry name" value="MFS_dom"/>
</dbReference>
<feature type="transmembrane region" description="Helical" evidence="7">
    <location>
        <begin position="101"/>
        <end position="125"/>
    </location>
</feature>
<dbReference type="InterPro" id="IPR005828">
    <property type="entry name" value="MFS_sugar_transport-like"/>
</dbReference>
<comment type="subcellular location">
    <subcellularLocation>
        <location evidence="1">Membrane</location>
        <topology evidence="1">Multi-pass membrane protein</topology>
    </subcellularLocation>
</comment>
<evidence type="ECO:0000256" key="5">
    <source>
        <dbReference type="ARBA" id="ARBA00022989"/>
    </source>
</evidence>
<dbReference type="PANTHER" id="PTHR48022">
    <property type="entry name" value="PLASTIDIC GLUCOSE TRANSPORTER 4"/>
    <property type="match status" value="1"/>
</dbReference>
<evidence type="ECO:0000313" key="9">
    <source>
        <dbReference type="EMBL" id="KAF8005233.1"/>
    </source>
</evidence>
<dbReference type="PROSITE" id="PS50850">
    <property type="entry name" value="MFS"/>
    <property type="match status" value="1"/>
</dbReference>
<dbReference type="InterPro" id="IPR050360">
    <property type="entry name" value="MFS_Sugar_Transporters"/>
</dbReference>
<keyword evidence="4 7" id="KW-0812">Transmembrane</keyword>
<gene>
    <name evidence="9" type="ORF">HF325_000690</name>
</gene>